<sequence length="285" mass="32620">MESIERRTELILSIENSQIYEVREENRYLLASGELQIIHSLSENIYLISIGDFSYSLFNELAVLRNHKNQYFFPNNDGVIELIFPDQADELEIEVFEIFLQQHTTLANIKQASEFNQPQYIELNQEWSDIIEDNPRNQDVRQVSQKIKAGIIKGAEIATEGIRQGGEYLKNKITPEKVEEYKAKAQIGLFMAKVMANRAIDATSLVAQNFVTNLQNSDIRNNIQNSETYQSARELGRSSLLAASTIYEGLENAVNILRDAGNTAINEIRSSRQQGYSRPEEERHE</sequence>
<name>A0AAU9JMV4_9CILI</name>
<gene>
    <name evidence="2" type="ORF">BSTOLATCC_MIC43353</name>
</gene>
<dbReference type="Proteomes" id="UP001162131">
    <property type="component" value="Unassembled WGS sequence"/>
</dbReference>
<feature type="domain" description="Senescence" evidence="1">
    <location>
        <begin position="141"/>
        <end position="265"/>
    </location>
</feature>
<reference evidence="2" key="1">
    <citation type="submission" date="2021-09" db="EMBL/GenBank/DDBJ databases">
        <authorList>
            <consortium name="AG Swart"/>
            <person name="Singh M."/>
            <person name="Singh A."/>
            <person name="Seah K."/>
            <person name="Emmerich C."/>
        </authorList>
    </citation>
    <scope>NUCLEOTIDE SEQUENCE</scope>
    <source>
        <strain evidence="2">ATCC30299</strain>
    </source>
</reference>
<evidence type="ECO:0000313" key="3">
    <source>
        <dbReference type="Proteomes" id="UP001162131"/>
    </source>
</evidence>
<proteinExistence type="predicted"/>
<dbReference type="EMBL" id="CAJZBQ010000043">
    <property type="protein sequence ID" value="CAG9327314.1"/>
    <property type="molecule type" value="Genomic_DNA"/>
</dbReference>
<dbReference type="Pfam" id="PF06911">
    <property type="entry name" value="Senescence"/>
    <property type="match status" value="1"/>
</dbReference>
<dbReference type="InterPro" id="IPR009686">
    <property type="entry name" value="Senescence/spartin_C"/>
</dbReference>
<dbReference type="PANTHER" id="PTHR21068">
    <property type="entry name" value="SPARTIN"/>
    <property type="match status" value="1"/>
</dbReference>
<keyword evidence="3" id="KW-1185">Reference proteome</keyword>
<accession>A0AAU9JMV4</accession>
<dbReference type="InterPro" id="IPR045036">
    <property type="entry name" value="Spartin-like"/>
</dbReference>
<protein>
    <recommendedName>
        <fullName evidence="1">Senescence domain-containing protein</fullName>
    </recommendedName>
</protein>
<comment type="caution">
    <text evidence="2">The sequence shown here is derived from an EMBL/GenBank/DDBJ whole genome shotgun (WGS) entry which is preliminary data.</text>
</comment>
<dbReference type="GO" id="GO:0005886">
    <property type="term" value="C:plasma membrane"/>
    <property type="evidence" value="ECO:0007669"/>
    <property type="project" value="TreeGrafter"/>
</dbReference>
<evidence type="ECO:0000313" key="2">
    <source>
        <dbReference type="EMBL" id="CAG9327314.1"/>
    </source>
</evidence>
<evidence type="ECO:0000259" key="1">
    <source>
        <dbReference type="Pfam" id="PF06911"/>
    </source>
</evidence>
<organism evidence="2 3">
    <name type="scientific">Blepharisma stoltei</name>
    <dbReference type="NCBI Taxonomy" id="1481888"/>
    <lineage>
        <taxon>Eukaryota</taxon>
        <taxon>Sar</taxon>
        <taxon>Alveolata</taxon>
        <taxon>Ciliophora</taxon>
        <taxon>Postciliodesmatophora</taxon>
        <taxon>Heterotrichea</taxon>
        <taxon>Heterotrichida</taxon>
        <taxon>Blepharismidae</taxon>
        <taxon>Blepharisma</taxon>
    </lineage>
</organism>
<dbReference type="AlphaFoldDB" id="A0AAU9JMV4"/>
<dbReference type="PANTHER" id="PTHR21068:SF43">
    <property type="entry name" value="SPARTIN"/>
    <property type="match status" value="1"/>
</dbReference>